<keyword evidence="18" id="KW-1185">Reference proteome</keyword>
<evidence type="ECO:0000256" key="13">
    <source>
        <dbReference type="ARBA" id="ARBA00047880"/>
    </source>
</evidence>
<dbReference type="GO" id="GO:0009231">
    <property type="term" value="P:riboflavin biosynthetic process"/>
    <property type="evidence" value="ECO:0007669"/>
    <property type="project" value="InterPro"/>
</dbReference>
<keyword evidence="9 15" id="KW-0418">Kinase</keyword>
<dbReference type="InterPro" id="IPR023468">
    <property type="entry name" value="Riboflavin_kinase"/>
</dbReference>
<dbReference type="GO" id="GO:0005524">
    <property type="term" value="F:ATP binding"/>
    <property type="evidence" value="ECO:0007669"/>
    <property type="project" value="UniProtKB-UniRule"/>
</dbReference>
<dbReference type="EC" id="2.7.1.26" evidence="15"/>
<dbReference type="GO" id="GO:0009398">
    <property type="term" value="P:FMN biosynthetic process"/>
    <property type="evidence" value="ECO:0007669"/>
    <property type="project" value="UniProtKB-UniRule"/>
</dbReference>
<evidence type="ECO:0000256" key="2">
    <source>
        <dbReference type="ARBA" id="ARBA00004726"/>
    </source>
</evidence>
<keyword evidence="11 15" id="KW-0067">ATP-binding</keyword>
<dbReference type="AlphaFoldDB" id="A0A4Z0FBM8"/>
<dbReference type="Gene3D" id="2.40.30.30">
    <property type="entry name" value="Riboflavin kinase-like"/>
    <property type="match status" value="1"/>
</dbReference>
<evidence type="ECO:0000256" key="11">
    <source>
        <dbReference type="ARBA" id="ARBA00022840"/>
    </source>
</evidence>
<dbReference type="SUPFAM" id="SSF82114">
    <property type="entry name" value="Riboflavin kinase-like"/>
    <property type="match status" value="1"/>
</dbReference>
<organism evidence="17 18">
    <name type="scientific">Candidatus Macondimonas diazotrophica</name>
    <dbReference type="NCBI Taxonomy" id="2305248"/>
    <lineage>
        <taxon>Bacteria</taxon>
        <taxon>Pseudomonadati</taxon>
        <taxon>Pseudomonadota</taxon>
        <taxon>Gammaproteobacteria</taxon>
        <taxon>Chromatiales</taxon>
        <taxon>Ectothiorhodospiraceae</taxon>
        <taxon>Candidatus Macondimonas</taxon>
    </lineage>
</organism>
<evidence type="ECO:0000259" key="16">
    <source>
        <dbReference type="SMART" id="SM00904"/>
    </source>
</evidence>
<dbReference type="InterPro" id="IPR015864">
    <property type="entry name" value="FAD_synthase"/>
</dbReference>
<evidence type="ECO:0000256" key="9">
    <source>
        <dbReference type="ARBA" id="ARBA00022777"/>
    </source>
</evidence>
<dbReference type="NCBIfam" id="TIGR00083">
    <property type="entry name" value="ribF"/>
    <property type="match status" value="1"/>
</dbReference>
<dbReference type="FunFam" id="3.40.50.620:FF:000021">
    <property type="entry name" value="Riboflavin biosynthesis protein"/>
    <property type="match status" value="1"/>
</dbReference>
<dbReference type="CDD" id="cd02064">
    <property type="entry name" value="FAD_synthetase_N"/>
    <property type="match status" value="1"/>
</dbReference>
<reference evidence="17 18" key="1">
    <citation type="journal article" date="2019" name="ISME J.">
        <title>Candidatus Macondimonas diazotrophica, a novel gammaproteobacterial genus dominating crude-oil-contaminated coastal sediments.</title>
        <authorList>
            <person name="Karthikeyan S."/>
            <person name="Konstantinidis K."/>
        </authorList>
    </citation>
    <scope>NUCLEOTIDE SEQUENCE [LARGE SCALE GENOMIC DNA]</scope>
    <source>
        <strain evidence="17 18">KTK01</strain>
    </source>
</reference>
<keyword evidence="6 15" id="KW-0808">Transferase</keyword>
<evidence type="ECO:0000256" key="4">
    <source>
        <dbReference type="ARBA" id="ARBA00022630"/>
    </source>
</evidence>
<comment type="caution">
    <text evidence="17">The sequence shown here is derived from an EMBL/GenBank/DDBJ whole genome shotgun (WGS) entry which is preliminary data.</text>
</comment>
<dbReference type="PANTHER" id="PTHR22749">
    <property type="entry name" value="RIBOFLAVIN KINASE/FMN ADENYLYLTRANSFERASE"/>
    <property type="match status" value="1"/>
</dbReference>
<keyword evidence="12" id="KW-0511">Multifunctional enzyme</keyword>
<comment type="pathway">
    <text evidence="2 15">Cofactor biosynthesis; FAD biosynthesis; FAD from FMN: step 1/1.</text>
</comment>
<evidence type="ECO:0000256" key="10">
    <source>
        <dbReference type="ARBA" id="ARBA00022827"/>
    </source>
</evidence>
<gene>
    <name evidence="17" type="primary">ribF</name>
    <name evidence="17" type="ORF">E4680_04000</name>
</gene>
<name>A0A4Z0FBM8_9GAMM</name>
<dbReference type="NCBIfam" id="NF004159">
    <property type="entry name" value="PRK05627.1-2"/>
    <property type="match status" value="1"/>
</dbReference>
<evidence type="ECO:0000256" key="12">
    <source>
        <dbReference type="ARBA" id="ARBA00023268"/>
    </source>
</evidence>
<evidence type="ECO:0000313" key="18">
    <source>
        <dbReference type="Proteomes" id="UP000297890"/>
    </source>
</evidence>
<evidence type="ECO:0000313" key="17">
    <source>
        <dbReference type="EMBL" id="TFZ83227.1"/>
    </source>
</evidence>
<dbReference type="UniPathway" id="UPA00276">
    <property type="reaction ID" value="UER00406"/>
</dbReference>
<keyword evidence="10 15" id="KW-0274">FAD</keyword>
<evidence type="ECO:0000256" key="5">
    <source>
        <dbReference type="ARBA" id="ARBA00022643"/>
    </source>
</evidence>
<keyword evidence="4 15" id="KW-0285">Flavoprotein</keyword>
<dbReference type="UniPathway" id="UPA00277">
    <property type="reaction ID" value="UER00407"/>
</dbReference>
<dbReference type="SUPFAM" id="SSF52374">
    <property type="entry name" value="Nucleotidylyl transferase"/>
    <property type="match status" value="1"/>
</dbReference>
<dbReference type="GO" id="GO:0008531">
    <property type="term" value="F:riboflavin kinase activity"/>
    <property type="evidence" value="ECO:0007669"/>
    <property type="project" value="UniProtKB-UniRule"/>
</dbReference>
<comment type="catalytic activity">
    <reaction evidence="13 15">
        <text>riboflavin + ATP = FMN + ADP + H(+)</text>
        <dbReference type="Rhea" id="RHEA:14357"/>
        <dbReference type="ChEBI" id="CHEBI:15378"/>
        <dbReference type="ChEBI" id="CHEBI:30616"/>
        <dbReference type="ChEBI" id="CHEBI:57986"/>
        <dbReference type="ChEBI" id="CHEBI:58210"/>
        <dbReference type="ChEBI" id="CHEBI:456216"/>
        <dbReference type="EC" id="2.7.1.26"/>
    </reaction>
</comment>
<dbReference type="Pfam" id="PF06574">
    <property type="entry name" value="FAD_syn"/>
    <property type="match status" value="1"/>
</dbReference>
<dbReference type="InterPro" id="IPR015865">
    <property type="entry name" value="Riboflavin_kinase_bac/euk"/>
</dbReference>
<dbReference type="NCBIfam" id="NF004160">
    <property type="entry name" value="PRK05627.1-3"/>
    <property type="match status" value="1"/>
</dbReference>
<evidence type="ECO:0000256" key="15">
    <source>
        <dbReference type="PIRNR" id="PIRNR004491"/>
    </source>
</evidence>
<feature type="domain" description="Riboflavin kinase" evidence="16">
    <location>
        <begin position="183"/>
        <end position="307"/>
    </location>
</feature>
<dbReference type="Gene3D" id="3.40.50.620">
    <property type="entry name" value="HUPs"/>
    <property type="match status" value="1"/>
</dbReference>
<sequence length="313" mass="34615">MELIRGVHNLRPAHLGCVATIGNYDGVHLGHRAVLEQVHNLARPLGLPVTVVTFEPSPQEYFAAEGAPARLSRLPEKLAELAGAGVDRVLCLRFDRALARLSATEFVERLLIRGLGVRELVVGDDFRFGRGREGDFDLLAQIGHQAGFGVHRTRTLTVDGERVSSSRIRSCLANGDLPQARRLLGRPYSLCGRVVHGEKLGRELGFPTANLPVRRRVSPLRGIFVVQAQLSHGAAHAGVASLGTRPTVNGRETLLEVHLLEPAGNLYGRRMRVFFLKHLRDEQRFESVELMRQQIALDVQAARDYFSQPGWAE</sequence>
<dbReference type="OrthoDB" id="9803667at2"/>
<dbReference type="PANTHER" id="PTHR22749:SF6">
    <property type="entry name" value="RIBOFLAVIN KINASE"/>
    <property type="match status" value="1"/>
</dbReference>
<dbReference type="InterPro" id="IPR014729">
    <property type="entry name" value="Rossmann-like_a/b/a_fold"/>
</dbReference>
<dbReference type="NCBIfam" id="NF004163">
    <property type="entry name" value="PRK05627.1-6"/>
    <property type="match status" value="1"/>
</dbReference>
<dbReference type="EMBL" id="SRIO01000004">
    <property type="protein sequence ID" value="TFZ83227.1"/>
    <property type="molecule type" value="Genomic_DNA"/>
</dbReference>
<dbReference type="SMART" id="SM00904">
    <property type="entry name" value="Flavokinase"/>
    <property type="match status" value="1"/>
</dbReference>
<dbReference type="Proteomes" id="UP000297890">
    <property type="component" value="Unassembled WGS sequence"/>
</dbReference>
<dbReference type="RefSeq" id="WP_135281107.1">
    <property type="nucleotide sequence ID" value="NZ_SRIO01000004.1"/>
</dbReference>
<proteinExistence type="inferred from homology"/>
<evidence type="ECO:0000256" key="1">
    <source>
        <dbReference type="ARBA" id="ARBA00002121"/>
    </source>
</evidence>
<protein>
    <recommendedName>
        <fullName evidence="15">Riboflavin biosynthesis protein</fullName>
    </recommendedName>
    <domain>
        <recommendedName>
            <fullName evidence="15">Riboflavin kinase</fullName>
            <ecNumber evidence="15">2.7.1.26</ecNumber>
        </recommendedName>
        <alternativeName>
            <fullName evidence="15">Flavokinase</fullName>
        </alternativeName>
    </domain>
    <domain>
        <recommendedName>
            <fullName evidence="15">FMN adenylyltransferase</fullName>
            <ecNumber evidence="15">2.7.7.2</ecNumber>
        </recommendedName>
        <alternativeName>
            <fullName evidence="15">FAD pyrophosphorylase</fullName>
        </alternativeName>
        <alternativeName>
            <fullName evidence="15">FAD synthase</fullName>
        </alternativeName>
    </domain>
</protein>
<dbReference type="GO" id="GO:0006747">
    <property type="term" value="P:FAD biosynthetic process"/>
    <property type="evidence" value="ECO:0007669"/>
    <property type="project" value="UniProtKB-UniRule"/>
</dbReference>
<keyword evidence="8 15" id="KW-0547">Nucleotide-binding</keyword>
<comment type="function">
    <text evidence="1">Catalyzes the phosphorylation of riboflavin to FMN followed by the adenylation of FMN to FAD.</text>
</comment>
<dbReference type="InterPro" id="IPR002606">
    <property type="entry name" value="Riboflavin_kinase_bac"/>
</dbReference>
<comment type="catalytic activity">
    <reaction evidence="14 15">
        <text>FMN + ATP + H(+) = FAD + diphosphate</text>
        <dbReference type="Rhea" id="RHEA:17237"/>
        <dbReference type="ChEBI" id="CHEBI:15378"/>
        <dbReference type="ChEBI" id="CHEBI:30616"/>
        <dbReference type="ChEBI" id="CHEBI:33019"/>
        <dbReference type="ChEBI" id="CHEBI:57692"/>
        <dbReference type="ChEBI" id="CHEBI:58210"/>
        <dbReference type="EC" id="2.7.7.2"/>
    </reaction>
</comment>
<evidence type="ECO:0000256" key="14">
    <source>
        <dbReference type="ARBA" id="ARBA00049494"/>
    </source>
</evidence>
<dbReference type="EC" id="2.7.7.2" evidence="15"/>
<dbReference type="PIRSF" id="PIRSF004491">
    <property type="entry name" value="FAD_Synth"/>
    <property type="match status" value="1"/>
</dbReference>
<keyword evidence="7 15" id="KW-0548">Nucleotidyltransferase</keyword>
<comment type="similarity">
    <text evidence="15">Belongs to the ribF family.</text>
</comment>
<evidence type="ECO:0000256" key="6">
    <source>
        <dbReference type="ARBA" id="ARBA00022679"/>
    </source>
</evidence>
<dbReference type="GO" id="GO:0003919">
    <property type="term" value="F:FMN adenylyltransferase activity"/>
    <property type="evidence" value="ECO:0007669"/>
    <property type="project" value="UniProtKB-UniRule"/>
</dbReference>
<keyword evidence="5 15" id="KW-0288">FMN</keyword>
<evidence type="ECO:0000256" key="7">
    <source>
        <dbReference type="ARBA" id="ARBA00022695"/>
    </source>
</evidence>
<dbReference type="Pfam" id="PF01687">
    <property type="entry name" value="Flavokinase"/>
    <property type="match status" value="1"/>
</dbReference>
<evidence type="ECO:0000256" key="3">
    <source>
        <dbReference type="ARBA" id="ARBA00005201"/>
    </source>
</evidence>
<dbReference type="InterPro" id="IPR023465">
    <property type="entry name" value="Riboflavin_kinase_dom_sf"/>
</dbReference>
<evidence type="ECO:0000256" key="8">
    <source>
        <dbReference type="ARBA" id="ARBA00022741"/>
    </source>
</evidence>
<accession>A0A4Z0FBM8</accession>
<comment type="pathway">
    <text evidence="3 15">Cofactor biosynthesis; FMN biosynthesis; FMN from riboflavin (ATP route): step 1/1.</text>
</comment>